<dbReference type="SUPFAM" id="SSF55124">
    <property type="entry name" value="Nitrite/Sulfite reductase N-terminal domain-like"/>
    <property type="match status" value="2"/>
</dbReference>
<evidence type="ECO:0000256" key="4">
    <source>
        <dbReference type="ARBA" id="ARBA00022723"/>
    </source>
</evidence>
<dbReference type="GO" id="GO:0009337">
    <property type="term" value="C:sulfite reductase complex (NADPH)"/>
    <property type="evidence" value="ECO:0007669"/>
    <property type="project" value="TreeGrafter"/>
</dbReference>
<dbReference type="GO" id="GO:0050311">
    <property type="term" value="F:sulfite reductase (ferredoxin) activity"/>
    <property type="evidence" value="ECO:0007669"/>
    <property type="project" value="TreeGrafter"/>
</dbReference>
<evidence type="ECO:0000256" key="1">
    <source>
        <dbReference type="ARBA" id="ARBA00001929"/>
    </source>
</evidence>
<organism evidence="10 11">
    <name type="scientific">Aureimonas ureilytica</name>
    <dbReference type="NCBI Taxonomy" id="401562"/>
    <lineage>
        <taxon>Bacteria</taxon>
        <taxon>Pseudomonadati</taxon>
        <taxon>Pseudomonadota</taxon>
        <taxon>Alphaproteobacteria</taxon>
        <taxon>Hyphomicrobiales</taxon>
        <taxon>Aurantimonadaceae</taxon>
        <taxon>Aureimonas</taxon>
    </lineage>
</organism>
<dbReference type="AlphaFoldDB" id="A0A175RJZ0"/>
<evidence type="ECO:0000256" key="5">
    <source>
        <dbReference type="ARBA" id="ARBA00023002"/>
    </source>
</evidence>
<comment type="cofactor">
    <cofactor evidence="1">
        <name>siroheme</name>
        <dbReference type="ChEBI" id="CHEBI:60052"/>
    </cofactor>
</comment>
<dbReference type="InterPro" id="IPR006067">
    <property type="entry name" value="NO2/SO3_Rdtase_4Fe4S_dom"/>
</dbReference>
<evidence type="ECO:0000259" key="8">
    <source>
        <dbReference type="Pfam" id="PF01077"/>
    </source>
</evidence>
<gene>
    <name evidence="10" type="ORF">NS365_17595</name>
</gene>
<dbReference type="EMBL" id="LDQA01000047">
    <property type="protein sequence ID" value="KTR03688.1"/>
    <property type="molecule type" value="Genomic_DNA"/>
</dbReference>
<dbReference type="Pfam" id="PF03460">
    <property type="entry name" value="NIR_SIR_ferr"/>
    <property type="match status" value="2"/>
</dbReference>
<sequence length="567" mass="62693">MYRYDEFDERFVRERVQQFRHQVERRLDGSLSDDEFKPLRLKNGLYLQLHAYMLRVAVPYGTLNSKQMRQLALIAEKYDKGYAHFTTRQNLQYNWPKLRDVPDIMDLLADVEMHCIQTSGNCIRNVTADQFAGVAADEVEDPRPTGELIRQWSSLHPEFSWLPRKFKIAVTGAEHDRAAIKVHDIGLRILRHPETNEIGYEVVVGGGLGRTPMVGKVIRDFLPKAELLAYLEAIMRVYNAEGRRDNKYKARVKILVHEIGTDEFKARVEAEYAQLNGPTINAPAEEVERIARYFAAPAYETLPETSSVLEAARAADPELDRFVEQNGFAHRQPGYIALTVSLKPIGGVPGDMSDKEMRAFADIAERYSFDEFRVTHVQNLVLPHVKKDDVPAVYAALKAAGLATANAGLVTDIIACPGLDYCALATARSIPIAQDISNLYADEAKQKDVGPLQIKISGCINACGHHHVGHIGILGLEKSGRENYQITVGGDASEHAALGERVGPGIDAEQVPGAIEALVGVYMSERQAGETFIDTVKRAGLEPFKQGFTAYVAGSNAANASAEGAHA</sequence>
<evidence type="ECO:0000256" key="7">
    <source>
        <dbReference type="ARBA" id="ARBA00023014"/>
    </source>
</evidence>
<dbReference type="GO" id="GO:0051539">
    <property type="term" value="F:4 iron, 4 sulfur cluster binding"/>
    <property type="evidence" value="ECO:0007669"/>
    <property type="project" value="UniProtKB-KW"/>
</dbReference>
<name>A0A175RJZ0_9HYPH</name>
<comment type="cofactor">
    <cofactor evidence="2">
        <name>[4Fe-4S] cluster</name>
        <dbReference type="ChEBI" id="CHEBI:49883"/>
    </cofactor>
</comment>
<dbReference type="PANTHER" id="PTHR11493">
    <property type="entry name" value="SULFITE REDUCTASE [NADPH] SUBUNIT BETA-RELATED"/>
    <property type="match status" value="1"/>
</dbReference>
<keyword evidence="4" id="KW-0479">Metal-binding</keyword>
<keyword evidence="11" id="KW-1185">Reference proteome</keyword>
<dbReference type="GO" id="GO:0046872">
    <property type="term" value="F:metal ion binding"/>
    <property type="evidence" value="ECO:0007669"/>
    <property type="project" value="UniProtKB-KW"/>
</dbReference>
<dbReference type="InterPro" id="IPR045854">
    <property type="entry name" value="NO2/SO3_Rdtase_4Fe4S_sf"/>
</dbReference>
<dbReference type="Pfam" id="PF01077">
    <property type="entry name" value="NIR_SIR"/>
    <property type="match status" value="2"/>
</dbReference>
<comment type="caution">
    <text evidence="10">The sequence shown here is derived from an EMBL/GenBank/DDBJ whole genome shotgun (WGS) entry which is preliminary data.</text>
</comment>
<dbReference type="PATRIC" id="fig|401562.4.peg.3404"/>
<dbReference type="GO" id="GO:0016002">
    <property type="term" value="F:sulfite reductase activity"/>
    <property type="evidence" value="ECO:0007669"/>
    <property type="project" value="TreeGrafter"/>
</dbReference>
<dbReference type="InterPro" id="IPR005117">
    <property type="entry name" value="NiRdtase/SiRdtase_haem-b_fer"/>
</dbReference>
<dbReference type="SUPFAM" id="SSF56014">
    <property type="entry name" value="Nitrite and sulphite reductase 4Fe-4S domain-like"/>
    <property type="match status" value="2"/>
</dbReference>
<evidence type="ECO:0000259" key="9">
    <source>
        <dbReference type="Pfam" id="PF03460"/>
    </source>
</evidence>
<dbReference type="GO" id="GO:0000103">
    <property type="term" value="P:sulfate assimilation"/>
    <property type="evidence" value="ECO:0007669"/>
    <property type="project" value="TreeGrafter"/>
</dbReference>
<keyword evidence="7" id="KW-0411">Iron-sulfur</keyword>
<feature type="domain" description="Nitrite/sulphite reductase 4Fe-4S" evidence="8">
    <location>
        <begin position="119"/>
        <end position="272"/>
    </location>
</feature>
<dbReference type="Proteomes" id="UP000078529">
    <property type="component" value="Unassembled WGS sequence"/>
</dbReference>
<dbReference type="RefSeq" id="WP_058601603.1">
    <property type="nucleotide sequence ID" value="NZ_LDQA01000047.1"/>
</dbReference>
<evidence type="ECO:0000256" key="2">
    <source>
        <dbReference type="ARBA" id="ARBA00001966"/>
    </source>
</evidence>
<evidence type="ECO:0000313" key="11">
    <source>
        <dbReference type="Proteomes" id="UP000078529"/>
    </source>
</evidence>
<keyword evidence="3" id="KW-0004">4Fe-4S</keyword>
<dbReference type="InterPro" id="IPR045169">
    <property type="entry name" value="NO2/SO3_Rdtase_4Fe4S_prot"/>
</dbReference>
<feature type="domain" description="Nitrite/Sulfite reductase ferredoxin-like" evidence="9">
    <location>
        <begin position="346"/>
        <end position="400"/>
    </location>
</feature>
<feature type="domain" description="Nitrite/Sulfite reductase ferredoxin-like" evidence="9">
    <location>
        <begin position="52"/>
        <end position="110"/>
    </location>
</feature>
<evidence type="ECO:0000256" key="6">
    <source>
        <dbReference type="ARBA" id="ARBA00023004"/>
    </source>
</evidence>
<dbReference type="Gene3D" id="3.30.413.10">
    <property type="entry name" value="Sulfite Reductase Hemoprotein, domain 1"/>
    <property type="match status" value="2"/>
</dbReference>
<evidence type="ECO:0000256" key="3">
    <source>
        <dbReference type="ARBA" id="ARBA00022485"/>
    </source>
</evidence>
<keyword evidence="5" id="KW-0560">Oxidoreductase</keyword>
<dbReference type="PANTHER" id="PTHR11493:SF47">
    <property type="entry name" value="SULFITE REDUCTASE [NADPH] SUBUNIT BETA"/>
    <property type="match status" value="1"/>
</dbReference>
<proteinExistence type="predicted"/>
<dbReference type="Gene3D" id="3.90.480.10">
    <property type="entry name" value="Sulfite Reductase Hemoprotein,Domain 2"/>
    <property type="match status" value="1"/>
</dbReference>
<reference evidence="10 11" key="1">
    <citation type="journal article" date="2016" name="Front. Microbiol.">
        <title>Genomic Resource of Rice Seed Associated Bacteria.</title>
        <authorList>
            <person name="Midha S."/>
            <person name="Bansal K."/>
            <person name="Sharma S."/>
            <person name="Kumar N."/>
            <person name="Patil P.P."/>
            <person name="Chaudhry V."/>
            <person name="Patil P.B."/>
        </authorList>
    </citation>
    <scope>NUCLEOTIDE SEQUENCE [LARGE SCALE GENOMIC DNA]</scope>
    <source>
        <strain evidence="10 11">NS365</strain>
    </source>
</reference>
<accession>A0A175RJZ0</accession>
<feature type="domain" description="Nitrite/sulphite reductase 4Fe-4S" evidence="8">
    <location>
        <begin position="410"/>
        <end position="550"/>
    </location>
</feature>
<dbReference type="GO" id="GO:0020037">
    <property type="term" value="F:heme binding"/>
    <property type="evidence" value="ECO:0007669"/>
    <property type="project" value="InterPro"/>
</dbReference>
<keyword evidence="6" id="KW-0408">Iron</keyword>
<evidence type="ECO:0000313" key="10">
    <source>
        <dbReference type="EMBL" id="KTR03688.1"/>
    </source>
</evidence>
<protein>
    <submittedName>
        <fullName evidence="10">Sulfite reductase</fullName>
    </submittedName>
</protein>
<dbReference type="InterPro" id="IPR036136">
    <property type="entry name" value="Nit/Sulf_reduc_fer-like_dom_sf"/>
</dbReference>